<evidence type="ECO:0000256" key="11">
    <source>
        <dbReference type="ARBA" id="ARBA00049204"/>
    </source>
</evidence>
<evidence type="ECO:0000256" key="10">
    <source>
        <dbReference type="ARBA" id="ARBA00023157"/>
    </source>
</evidence>
<keyword evidence="5" id="KW-0479">Metal-binding</keyword>
<evidence type="ECO:0000256" key="9">
    <source>
        <dbReference type="ARBA" id="ARBA00023008"/>
    </source>
</evidence>
<feature type="non-terminal residue" evidence="14">
    <location>
        <position position="227"/>
    </location>
</feature>
<dbReference type="Pfam" id="PF00080">
    <property type="entry name" value="Sod_Cu"/>
    <property type="match status" value="1"/>
</dbReference>
<sequence>AIRQPAARSTRGARLAFTQPVSRVGHVHWRTEYGGCTSSTYGTMHRTDLSEKRKKEGPEQVSHTQSLIAVGLKAVVEMKSLGEDGSPVDGPRGMLTLEQHPEGVRVTGTITELNPGLHGFHVHEKGDLRKGCNSAGPHFNPYMVNHGAPSDPLRHVGDLGNIEVGEDGVAHIDGMDHYLSLVGVRGAIGRALVIHAKPDDLGRGGTEESLKTGSSGERVACGVIGFL</sequence>
<proteinExistence type="inferred from homology"/>
<evidence type="ECO:0000256" key="2">
    <source>
        <dbReference type="ARBA" id="ARBA00001947"/>
    </source>
</evidence>
<comment type="similarity">
    <text evidence="3">Belongs to the Cu-Zn superoxide dismutase family.</text>
</comment>
<dbReference type="PRINTS" id="PR00068">
    <property type="entry name" value="CUZNDISMTASE"/>
</dbReference>
<keyword evidence="6" id="KW-0862">Zinc</keyword>
<dbReference type="GO" id="GO:0005507">
    <property type="term" value="F:copper ion binding"/>
    <property type="evidence" value="ECO:0007669"/>
    <property type="project" value="InterPro"/>
</dbReference>
<evidence type="ECO:0000313" key="14">
    <source>
        <dbReference type="EMBL" id="KAG5309882.1"/>
    </source>
</evidence>
<feature type="domain" description="Superoxide dismutase copper/zinc binding" evidence="13">
    <location>
        <begin position="93"/>
        <end position="224"/>
    </location>
</feature>
<dbReference type="EC" id="1.15.1.1" evidence="4"/>
<comment type="catalytic activity">
    <reaction evidence="11">
        <text>2 superoxide + 2 H(+) = H2O2 + O2</text>
        <dbReference type="Rhea" id="RHEA:20696"/>
        <dbReference type="ChEBI" id="CHEBI:15378"/>
        <dbReference type="ChEBI" id="CHEBI:15379"/>
        <dbReference type="ChEBI" id="CHEBI:16240"/>
        <dbReference type="ChEBI" id="CHEBI:18421"/>
        <dbReference type="EC" id="1.15.1.1"/>
    </reaction>
</comment>
<dbReference type="GO" id="GO:0004784">
    <property type="term" value="F:superoxide dismutase activity"/>
    <property type="evidence" value="ECO:0007669"/>
    <property type="project" value="UniProtKB-EC"/>
</dbReference>
<dbReference type="InterPro" id="IPR036423">
    <property type="entry name" value="SOD-like_Cu/Zn_dom_sf"/>
</dbReference>
<dbReference type="SUPFAM" id="SSF49329">
    <property type="entry name" value="Cu,Zn superoxide dismutase-like"/>
    <property type="match status" value="1"/>
</dbReference>
<comment type="cofactor">
    <cofactor evidence="1">
        <name>Cu cation</name>
        <dbReference type="ChEBI" id="CHEBI:23378"/>
    </cofactor>
</comment>
<keyword evidence="10" id="KW-1015">Disulfide bond</keyword>
<evidence type="ECO:0000256" key="5">
    <source>
        <dbReference type="ARBA" id="ARBA00022723"/>
    </source>
</evidence>
<gene>
    <name evidence="14" type="primary">Sod1_1</name>
    <name evidence="14" type="ORF">G6Z75_0004079</name>
</gene>
<keyword evidence="7" id="KW-0049">Antioxidant</keyword>
<evidence type="ECO:0000256" key="6">
    <source>
        <dbReference type="ARBA" id="ARBA00022833"/>
    </source>
</evidence>
<feature type="compositionally biased region" description="Basic and acidic residues" evidence="12">
    <location>
        <begin position="45"/>
        <end position="58"/>
    </location>
</feature>
<keyword evidence="9" id="KW-0186">Copper</keyword>
<dbReference type="FunFam" id="2.60.40.200:FF:000013">
    <property type="entry name" value="Superoxide dismutase [Cu-Zn]"/>
    <property type="match status" value="1"/>
</dbReference>
<dbReference type="InterPro" id="IPR024134">
    <property type="entry name" value="SOD_Cu/Zn_/chaperone"/>
</dbReference>
<evidence type="ECO:0000259" key="13">
    <source>
        <dbReference type="Pfam" id="PF00080"/>
    </source>
</evidence>
<dbReference type="EMBL" id="JAANHZ010000542">
    <property type="protein sequence ID" value="KAG5309882.1"/>
    <property type="molecule type" value="Genomic_DNA"/>
</dbReference>
<comment type="cofactor">
    <cofactor evidence="2">
        <name>Zn(2+)</name>
        <dbReference type="ChEBI" id="CHEBI:29105"/>
    </cofactor>
</comment>
<keyword evidence="8" id="KW-0560">Oxidoreductase</keyword>
<evidence type="ECO:0000256" key="12">
    <source>
        <dbReference type="SAM" id="MobiDB-lite"/>
    </source>
</evidence>
<evidence type="ECO:0000313" key="15">
    <source>
        <dbReference type="Proteomes" id="UP000667349"/>
    </source>
</evidence>
<protein>
    <recommendedName>
        <fullName evidence="4">superoxide dismutase</fullName>
        <ecNumber evidence="4">1.15.1.1</ecNumber>
    </recommendedName>
</protein>
<feature type="non-terminal residue" evidence="14">
    <location>
        <position position="1"/>
    </location>
</feature>
<accession>A0A836EPZ2</accession>
<dbReference type="PANTHER" id="PTHR10003">
    <property type="entry name" value="SUPEROXIDE DISMUTASE CU-ZN -RELATED"/>
    <property type="match status" value="1"/>
</dbReference>
<comment type="caution">
    <text evidence="14">The sequence shown here is derived from an EMBL/GenBank/DDBJ whole genome shotgun (WGS) entry which is preliminary data.</text>
</comment>
<reference evidence="14" key="1">
    <citation type="submission" date="2020-02" db="EMBL/GenBank/DDBJ databases">
        <title>Relaxed selection underlies rapid genomic changes in the transitions from sociality to social parasitism in ants.</title>
        <authorList>
            <person name="Bi X."/>
        </authorList>
    </citation>
    <scope>NUCLEOTIDE SEQUENCE</scope>
    <source>
        <strain evidence="14">BGI-DK2013a</strain>
        <tissue evidence="14">Whole body</tissue>
    </source>
</reference>
<dbReference type="AlphaFoldDB" id="A0A836EPZ2"/>
<dbReference type="InterPro" id="IPR001424">
    <property type="entry name" value="SOD_Cu_Zn_dom"/>
</dbReference>
<evidence type="ECO:0000256" key="4">
    <source>
        <dbReference type="ARBA" id="ARBA00012682"/>
    </source>
</evidence>
<organism evidence="14 15">
    <name type="scientific">Acromyrmex insinuator</name>
    <dbReference type="NCBI Taxonomy" id="230686"/>
    <lineage>
        <taxon>Eukaryota</taxon>
        <taxon>Metazoa</taxon>
        <taxon>Ecdysozoa</taxon>
        <taxon>Arthropoda</taxon>
        <taxon>Hexapoda</taxon>
        <taxon>Insecta</taxon>
        <taxon>Pterygota</taxon>
        <taxon>Neoptera</taxon>
        <taxon>Endopterygota</taxon>
        <taxon>Hymenoptera</taxon>
        <taxon>Apocrita</taxon>
        <taxon>Aculeata</taxon>
        <taxon>Formicoidea</taxon>
        <taxon>Formicidae</taxon>
        <taxon>Myrmicinae</taxon>
        <taxon>Acromyrmex</taxon>
    </lineage>
</organism>
<evidence type="ECO:0000256" key="8">
    <source>
        <dbReference type="ARBA" id="ARBA00023002"/>
    </source>
</evidence>
<dbReference type="Proteomes" id="UP000667349">
    <property type="component" value="Unassembled WGS sequence"/>
</dbReference>
<dbReference type="CDD" id="cd00305">
    <property type="entry name" value="Cu-Zn_Superoxide_Dismutase"/>
    <property type="match status" value="1"/>
</dbReference>
<dbReference type="Gene3D" id="2.60.40.200">
    <property type="entry name" value="Superoxide dismutase, copper/zinc binding domain"/>
    <property type="match status" value="1"/>
</dbReference>
<evidence type="ECO:0000256" key="3">
    <source>
        <dbReference type="ARBA" id="ARBA00010457"/>
    </source>
</evidence>
<evidence type="ECO:0000256" key="7">
    <source>
        <dbReference type="ARBA" id="ARBA00022862"/>
    </source>
</evidence>
<name>A0A836EPZ2_9HYME</name>
<keyword evidence="15" id="KW-1185">Reference proteome</keyword>
<feature type="region of interest" description="Disordered" evidence="12">
    <location>
        <begin position="42"/>
        <end position="64"/>
    </location>
</feature>
<evidence type="ECO:0000256" key="1">
    <source>
        <dbReference type="ARBA" id="ARBA00001935"/>
    </source>
</evidence>